<protein>
    <submittedName>
        <fullName evidence="1">Uncharacterized protein</fullName>
    </submittedName>
</protein>
<dbReference type="RefSeq" id="WP_176909643.1">
    <property type="nucleotide sequence ID" value="NZ_JABKAU010000037.1"/>
</dbReference>
<organism evidence="1 2">
    <name type="scientific">Hymenobacter lapidiphilus</name>
    <dbReference type="NCBI Taxonomy" id="2608003"/>
    <lineage>
        <taxon>Bacteria</taxon>
        <taxon>Pseudomonadati</taxon>
        <taxon>Bacteroidota</taxon>
        <taxon>Cytophagia</taxon>
        <taxon>Cytophagales</taxon>
        <taxon>Hymenobacteraceae</taxon>
        <taxon>Hymenobacter</taxon>
    </lineage>
</organism>
<comment type="caution">
    <text evidence="1">The sequence shown here is derived from an EMBL/GenBank/DDBJ whole genome shotgun (WGS) entry which is preliminary data.</text>
</comment>
<name>A0A7Y7PS95_9BACT</name>
<gene>
    <name evidence="1" type="ORF">HW554_16300</name>
</gene>
<proteinExistence type="predicted"/>
<reference evidence="1 2" key="1">
    <citation type="submission" date="2020-05" db="EMBL/GenBank/DDBJ databases">
        <title>Hymenobacter terrestris sp. nov. and Hymenobacter lapidiphilus sp. nov., isolated from regoliths in Antarctica.</title>
        <authorList>
            <person name="Sedlacek I."/>
            <person name="Pantucek R."/>
            <person name="Zeman M."/>
            <person name="Holochova P."/>
            <person name="Kralova S."/>
            <person name="Stankova E."/>
            <person name="Sedo O."/>
            <person name="Micenkova L."/>
            <person name="Svec P."/>
            <person name="Gupta V."/>
            <person name="Sood U."/>
            <person name="Korpole U.S."/>
            <person name="Lal R."/>
        </authorList>
    </citation>
    <scope>NUCLEOTIDE SEQUENCE [LARGE SCALE GENOMIC DNA]</scope>
    <source>
        <strain evidence="1 2">P5342</strain>
    </source>
</reference>
<evidence type="ECO:0000313" key="2">
    <source>
        <dbReference type="Proteomes" id="UP000565521"/>
    </source>
</evidence>
<keyword evidence="2" id="KW-1185">Reference proteome</keyword>
<dbReference type="AlphaFoldDB" id="A0A7Y7PS95"/>
<accession>A0A7Y7PS95</accession>
<sequence>MEFVVDSLLNKKEFTIACARLTWRKTGKKYALDCQQLSAAQRQELLALVVPLLQSLRFVPDRADRRGCGQERWAMPVTFR</sequence>
<dbReference type="EMBL" id="JABKAU010000037">
    <property type="protein sequence ID" value="NVO32777.1"/>
    <property type="molecule type" value="Genomic_DNA"/>
</dbReference>
<dbReference type="Proteomes" id="UP000565521">
    <property type="component" value="Unassembled WGS sequence"/>
</dbReference>
<evidence type="ECO:0000313" key="1">
    <source>
        <dbReference type="EMBL" id="NVO32777.1"/>
    </source>
</evidence>